<evidence type="ECO:0000313" key="3">
    <source>
        <dbReference type="Proteomes" id="UP000236527"/>
    </source>
</evidence>
<feature type="transmembrane region" description="Helical" evidence="1">
    <location>
        <begin position="116"/>
        <end position="149"/>
    </location>
</feature>
<keyword evidence="3" id="KW-1185">Reference proteome</keyword>
<accession>A0A2H6LBW8</accession>
<dbReference type="AlphaFoldDB" id="A0A2H6LBW8"/>
<comment type="caution">
    <text evidence="2">The sequence shown here is derived from an EMBL/GenBank/DDBJ whole genome shotgun (WGS) entry which is preliminary data.</text>
</comment>
<feature type="transmembrane region" description="Helical" evidence="1">
    <location>
        <begin position="20"/>
        <end position="40"/>
    </location>
</feature>
<evidence type="ECO:0000313" key="2">
    <source>
        <dbReference type="EMBL" id="GBE90721.1"/>
    </source>
</evidence>
<organism evidence="2 3">
    <name type="scientific">Nostoc cycadae WK-1</name>
    <dbReference type="NCBI Taxonomy" id="1861711"/>
    <lineage>
        <taxon>Bacteria</taxon>
        <taxon>Bacillati</taxon>
        <taxon>Cyanobacteriota</taxon>
        <taxon>Cyanophyceae</taxon>
        <taxon>Nostocales</taxon>
        <taxon>Nostocaceae</taxon>
        <taxon>Nostoc</taxon>
    </lineage>
</organism>
<evidence type="ECO:0000256" key="1">
    <source>
        <dbReference type="SAM" id="Phobius"/>
    </source>
</evidence>
<dbReference type="EMBL" id="BDGE01000008">
    <property type="protein sequence ID" value="GBE90721.1"/>
    <property type="molecule type" value="Genomic_DNA"/>
</dbReference>
<reference evidence="3" key="1">
    <citation type="journal article" date="2018" name="Genome Announc.">
        <title>Draft Genome Sequence of the Nitrogen-Fixing and Hormogonia-Inducing Cyanobacterium Nostoc cycadae Strain WK-1, Isolated from the Coralloid Roots of Cycas revoluta.</title>
        <authorList>
            <person name="Kanesaki Y."/>
            <person name="Hirose M."/>
            <person name="Hirose Y."/>
            <person name="Fujisawa T."/>
            <person name="Nakamura Y."/>
            <person name="Watanabe S."/>
            <person name="Matsunaga S."/>
            <person name="Uchida H."/>
            <person name="Murakami A."/>
        </authorList>
    </citation>
    <scope>NUCLEOTIDE SEQUENCE [LARGE SCALE GENOMIC DNA]</scope>
    <source>
        <strain evidence="3">WK-1</strain>
    </source>
</reference>
<keyword evidence="1" id="KW-0472">Membrane</keyword>
<sequence length="158" mass="17201">MHISIKSPVSLLDKILRSYFQAILLVCLFIWTVLLVINTLQVQHSCNPMIHWSGELPTKCLRHTSLIPSSQIKQDKVIPVQPDNEHKYETSNLPTDTSKNPSDIIGKLEKYPDVTAGAIAIGVATSVALIASSPIAVVLGSGFVTWLAIRTVLSMGAN</sequence>
<keyword evidence="1" id="KW-1133">Transmembrane helix</keyword>
<keyword evidence="1" id="KW-0812">Transmembrane</keyword>
<dbReference type="Proteomes" id="UP000236527">
    <property type="component" value="Unassembled WGS sequence"/>
</dbReference>
<name>A0A2H6LBW8_9NOSO</name>
<gene>
    <name evidence="2" type="ORF">NCWK1_0440</name>
</gene>
<proteinExistence type="predicted"/>
<protein>
    <submittedName>
        <fullName evidence="2">Starch-binding associating with outer membrane family protein</fullName>
    </submittedName>
</protein>